<dbReference type="EMBL" id="JBHRYE010000030">
    <property type="protein sequence ID" value="MFC3673035.1"/>
    <property type="molecule type" value="Genomic_DNA"/>
</dbReference>
<dbReference type="PIRSF" id="PIRSF036389">
    <property type="entry name" value="IOR_B"/>
    <property type="match status" value="1"/>
</dbReference>
<keyword evidence="3" id="KW-1185">Reference proteome</keyword>
<dbReference type="InterPro" id="IPR036856">
    <property type="entry name" value="Ald_Oxase/Xan_DH_a/b_sf"/>
</dbReference>
<sequence>MALPPLARRLKPTRRGVLIGAGAGGALIAAFALVPRHYAPPLKAGKDTRVVNAFLKLARDGTLTVAVPACEMGQGVTTLFAQIVAVELGADWAQVAVEPAPLSPAYADAVLAAHWAPLWLPTWLPILDDALGQPGNGLTALKAERGPMMLTVAGTGLAAFEQPLRVAAAALRAQLIDAAAAQWGVDAAKLDTQDHAVIGGGKRLPFARLVEAALDRDPPADAPLRASPAREAPARFPAGSKPAFPRLDLPAKVDGSFVFAADVRLPGMVHAAIAHGPQGDCVLSSWDAQGAARVPGCLGVVHAKGWLAAIGVTWHAADRAVAAMEPRFRPRGPVADGNAIDAALDKALQQGKAQRLWGQGDPTALLEKPSLTARYDIAAALHAPLEPGTCTARIEHGRLELWLATQAPEAARREGARAAGLAEADVVVYPMAAGGSFDARLDARIAGEAAALARATGKPVQLTWSRWQESLASLPRAPVSALLEAGMSPDKQQVLGWRSRIAMPASLRETAARVLDGESAASARRWQDSADPLALEGALPPYTIPECAVEHVPVALPLATARMRGGGAAISAFLTESFIDECAHFGGNEPLAFRMAMLGGQPRLAACLQGVAHLAMWGGGADASGQGIACHTMALDAREGRREGHIAVVATARQVDGAIRVETLSACVDIGRVINTDLARQQIEGGLIFGLGLAVGGSTGYAAGRPLAGHFSQLGLPLLAECPKVEVVFVDSNAQPFDPGELGMVAVAPAIANALHSATGLRLRRLPLLSEGV</sequence>
<gene>
    <name evidence="2" type="ORF">ACFOOT_16575</name>
</gene>
<dbReference type="Proteomes" id="UP001595683">
    <property type="component" value="Unassembled WGS sequence"/>
</dbReference>
<evidence type="ECO:0000259" key="1">
    <source>
        <dbReference type="SMART" id="SM01008"/>
    </source>
</evidence>
<dbReference type="InterPro" id="IPR006311">
    <property type="entry name" value="TAT_signal"/>
</dbReference>
<feature type="domain" description="Aldehyde oxidase/xanthine dehydrogenase a/b hammerhead" evidence="1">
    <location>
        <begin position="254"/>
        <end position="332"/>
    </location>
</feature>
<dbReference type="PANTHER" id="PTHR47495">
    <property type="entry name" value="ALDEHYDE DEHYDROGENASE"/>
    <property type="match status" value="1"/>
</dbReference>
<dbReference type="InterPro" id="IPR008274">
    <property type="entry name" value="AldOxase/xan_DH_MoCoBD1"/>
</dbReference>
<protein>
    <submittedName>
        <fullName evidence="2">Molybdopterin cofactor-binding domain-containing protein</fullName>
    </submittedName>
</protein>
<comment type="caution">
    <text evidence="2">The sequence shown here is derived from an EMBL/GenBank/DDBJ whole genome shotgun (WGS) entry which is preliminary data.</text>
</comment>
<dbReference type="Pfam" id="PF20256">
    <property type="entry name" value="MoCoBD_2"/>
    <property type="match status" value="2"/>
</dbReference>
<dbReference type="Gene3D" id="3.90.1170.50">
    <property type="entry name" value="Aldehyde oxidase/xanthine dehydrogenase, a/b hammerhead"/>
    <property type="match status" value="1"/>
</dbReference>
<dbReference type="InterPro" id="IPR012368">
    <property type="entry name" value="OxRdtase_Mopterin-bd_su_IorB"/>
</dbReference>
<proteinExistence type="predicted"/>
<dbReference type="InterPro" id="IPR037165">
    <property type="entry name" value="AldOxase/xan_DH_Mopterin-bd_sf"/>
</dbReference>
<dbReference type="PROSITE" id="PS51318">
    <property type="entry name" value="TAT"/>
    <property type="match status" value="1"/>
</dbReference>
<dbReference type="InterPro" id="IPR052516">
    <property type="entry name" value="N-heterocyclic_Hydroxylase"/>
</dbReference>
<evidence type="ECO:0000313" key="3">
    <source>
        <dbReference type="Proteomes" id="UP001595683"/>
    </source>
</evidence>
<dbReference type="RefSeq" id="WP_229815413.1">
    <property type="nucleotide sequence ID" value="NZ_BMZP01000014.1"/>
</dbReference>
<dbReference type="SUPFAM" id="SSF54665">
    <property type="entry name" value="CO dehydrogenase molybdoprotein N-domain-like"/>
    <property type="match status" value="1"/>
</dbReference>
<dbReference type="SMART" id="SM01008">
    <property type="entry name" value="Ald_Xan_dh_C"/>
    <property type="match status" value="1"/>
</dbReference>
<dbReference type="Pfam" id="PF02738">
    <property type="entry name" value="MoCoBD_1"/>
    <property type="match status" value="1"/>
</dbReference>
<evidence type="ECO:0000313" key="2">
    <source>
        <dbReference type="EMBL" id="MFC3673035.1"/>
    </source>
</evidence>
<accession>A0ABV7V6K5</accession>
<dbReference type="Gene3D" id="3.30.365.10">
    <property type="entry name" value="Aldehyde oxidase/xanthine dehydrogenase, molybdopterin binding domain"/>
    <property type="match status" value="4"/>
</dbReference>
<dbReference type="PANTHER" id="PTHR47495:SF1">
    <property type="entry name" value="BLL3820 PROTEIN"/>
    <property type="match status" value="1"/>
</dbReference>
<reference evidence="3" key="1">
    <citation type="journal article" date="2019" name="Int. J. Syst. Evol. Microbiol.">
        <title>The Global Catalogue of Microorganisms (GCM) 10K type strain sequencing project: providing services to taxonomists for standard genome sequencing and annotation.</title>
        <authorList>
            <consortium name="The Broad Institute Genomics Platform"/>
            <consortium name="The Broad Institute Genome Sequencing Center for Infectious Disease"/>
            <person name="Wu L."/>
            <person name="Ma J."/>
        </authorList>
    </citation>
    <scope>NUCLEOTIDE SEQUENCE [LARGE SCALE GENOMIC DNA]</scope>
    <source>
        <strain evidence="3">KCTC 42224</strain>
    </source>
</reference>
<name>A0ABV7V6K5_9SPHN</name>
<dbReference type="SUPFAM" id="SSF56003">
    <property type="entry name" value="Molybdenum cofactor-binding domain"/>
    <property type="match status" value="2"/>
</dbReference>
<dbReference type="InterPro" id="IPR000674">
    <property type="entry name" value="Ald_Oxase/Xan_DH_a/b"/>
</dbReference>
<organism evidence="2 3">
    <name type="scientific">Novosphingobium pokkalii</name>
    <dbReference type="NCBI Taxonomy" id="1770194"/>
    <lineage>
        <taxon>Bacteria</taxon>
        <taxon>Pseudomonadati</taxon>
        <taxon>Pseudomonadota</taxon>
        <taxon>Alphaproteobacteria</taxon>
        <taxon>Sphingomonadales</taxon>
        <taxon>Sphingomonadaceae</taxon>
        <taxon>Novosphingobium</taxon>
    </lineage>
</organism>
<dbReference type="InterPro" id="IPR046867">
    <property type="entry name" value="AldOxase/xan_DH_MoCoBD2"/>
</dbReference>